<dbReference type="InterPro" id="IPR002893">
    <property type="entry name" value="Znf_MYND"/>
</dbReference>
<dbReference type="EMBL" id="JARKIF010000011">
    <property type="protein sequence ID" value="KAJ7627048.1"/>
    <property type="molecule type" value="Genomic_DNA"/>
</dbReference>
<protein>
    <recommendedName>
        <fullName evidence="5">MYND-type domain-containing protein</fullName>
    </recommendedName>
</protein>
<name>A0AAD7BPL1_9AGAR</name>
<keyword evidence="7" id="KW-1185">Reference proteome</keyword>
<reference evidence="6" key="1">
    <citation type="submission" date="2023-03" db="EMBL/GenBank/DDBJ databases">
        <title>Massive genome expansion in bonnet fungi (Mycena s.s.) driven by repeated elements and novel gene families across ecological guilds.</title>
        <authorList>
            <consortium name="Lawrence Berkeley National Laboratory"/>
            <person name="Harder C.B."/>
            <person name="Miyauchi S."/>
            <person name="Viragh M."/>
            <person name="Kuo A."/>
            <person name="Thoen E."/>
            <person name="Andreopoulos B."/>
            <person name="Lu D."/>
            <person name="Skrede I."/>
            <person name="Drula E."/>
            <person name="Henrissat B."/>
            <person name="Morin E."/>
            <person name="Kohler A."/>
            <person name="Barry K."/>
            <person name="LaButti K."/>
            <person name="Morin E."/>
            <person name="Salamov A."/>
            <person name="Lipzen A."/>
            <person name="Mereny Z."/>
            <person name="Hegedus B."/>
            <person name="Baldrian P."/>
            <person name="Stursova M."/>
            <person name="Weitz H."/>
            <person name="Taylor A."/>
            <person name="Grigoriev I.V."/>
            <person name="Nagy L.G."/>
            <person name="Martin F."/>
            <person name="Kauserud H."/>
        </authorList>
    </citation>
    <scope>NUCLEOTIDE SEQUENCE</scope>
    <source>
        <strain evidence="6">9284</strain>
    </source>
</reference>
<evidence type="ECO:0000256" key="1">
    <source>
        <dbReference type="ARBA" id="ARBA00022723"/>
    </source>
</evidence>
<evidence type="ECO:0000256" key="3">
    <source>
        <dbReference type="ARBA" id="ARBA00022833"/>
    </source>
</evidence>
<gene>
    <name evidence="6" type="ORF">FB45DRAFT_920559</name>
</gene>
<evidence type="ECO:0000256" key="2">
    <source>
        <dbReference type="ARBA" id="ARBA00022771"/>
    </source>
</evidence>
<dbReference type="Pfam" id="PF01753">
    <property type="entry name" value="zf-MYND"/>
    <property type="match status" value="1"/>
</dbReference>
<proteinExistence type="predicted"/>
<keyword evidence="2 4" id="KW-0863">Zinc-finger</keyword>
<organism evidence="6 7">
    <name type="scientific">Roridomyces roridus</name>
    <dbReference type="NCBI Taxonomy" id="1738132"/>
    <lineage>
        <taxon>Eukaryota</taxon>
        <taxon>Fungi</taxon>
        <taxon>Dikarya</taxon>
        <taxon>Basidiomycota</taxon>
        <taxon>Agaricomycotina</taxon>
        <taxon>Agaricomycetes</taxon>
        <taxon>Agaricomycetidae</taxon>
        <taxon>Agaricales</taxon>
        <taxon>Marasmiineae</taxon>
        <taxon>Mycenaceae</taxon>
        <taxon>Roridomyces</taxon>
    </lineage>
</organism>
<dbReference type="AlphaFoldDB" id="A0AAD7BPL1"/>
<dbReference type="PROSITE" id="PS50865">
    <property type="entry name" value="ZF_MYND_2"/>
    <property type="match status" value="1"/>
</dbReference>
<comment type="caution">
    <text evidence="6">The sequence shown here is derived from an EMBL/GenBank/DDBJ whole genome shotgun (WGS) entry which is preliminary data.</text>
</comment>
<keyword evidence="1" id="KW-0479">Metal-binding</keyword>
<dbReference type="Proteomes" id="UP001221142">
    <property type="component" value="Unassembled WGS sequence"/>
</dbReference>
<dbReference type="Gene3D" id="6.10.140.2220">
    <property type="match status" value="1"/>
</dbReference>
<accession>A0AAD7BPL1</accession>
<dbReference type="SUPFAM" id="SSF144232">
    <property type="entry name" value="HIT/MYND zinc finger-like"/>
    <property type="match status" value="1"/>
</dbReference>
<evidence type="ECO:0000259" key="5">
    <source>
        <dbReference type="PROSITE" id="PS50865"/>
    </source>
</evidence>
<sequence>MDGRELGRKVTATPMRYITAARQQSLVGLEALEDLASVWEDILETVELGVVDLFLSHLDEDLAPKPSSPREWQIDADFAYTAISALAYMGKILENPNLALQTEAIFSALPGIIKWSQYVYDMKAEDSPDFIHTLIHLFALCAEFPAWAPVLFDIPGCLQLMTKLWIWDSTAAHTDTTRALAIILAHAKGRVDVYDRIDDAVDGDVGSIARLALRRAKKATKRIDTEEGQIGFTVCVDLISTLCYPPPPHRFREAFFAAGVITTLTRSFVTVSRIIPSNPTQSHEMMFISFVNFFAFSLEGSDYLSVVQAVKAGFLQALIRCSPAFPHMEELLVDRALDIVSNIMPLYTVYYSFMHAIGHFIEEWRDPPYTELLEQPEMAEAFSPFLITADRRVAAMQYWDGGRGPSCRCHNLQCQNLNAQTKLKRCEACRTVYYCSLPCQRLDWKATHRRLCHPFRLQRPSGQRPKRDMDCLRAIAQYTADLDRTVFLFIAERDFPDTPLDELIPWIDFTCVPENLSLKLVKDAVEWDPNFLSFMERCRSWGVIIMGCSRRNGSQNENLWFPAGRKDFWTDGNSEEVEVDLGQLSFKFEGDP</sequence>
<evidence type="ECO:0000256" key="4">
    <source>
        <dbReference type="PROSITE-ProRule" id="PRU00134"/>
    </source>
</evidence>
<dbReference type="GO" id="GO:0008270">
    <property type="term" value="F:zinc ion binding"/>
    <property type="evidence" value="ECO:0007669"/>
    <property type="project" value="UniProtKB-KW"/>
</dbReference>
<feature type="domain" description="MYND-type" evidence="5">
    <location>
        <begin position="411"/>
        <end position="452"/>
    </location>
</feature>
<keyword evidence="3" id="KW-0862">Zinc</keyword>
<evidence type="ECO:0000313" key="6">
    <source>
        <dbReference type="EMBL" id="KAJ7627048.1"/>
    </source>
</evidence>
<evidence type="ECO:0000313" key="7">
    <source>
        <dbReference type="Proteomes" id="UP001221142"/>
    </source>
</evidence>